<dbReference type="EMBL" id="QTSX02000865">
    <property type="protein sequence ID" value="KAJ9084251.1"/>
    <property type="molecule type" value="Genomic_DNA"/>
</dbReference>
<protein>
    <submittedName>
        <fullName evidence="1">Uncharacterized protein</fullName>
    </submittedName>
</protein>
<reference evidence="1" key="1">
    <citation type="submission" date="2022-04" db="EMBL/GenBank/DDBJ databases">
        <title>Genome of the entomopathogenic fungus Entomophthora muscae.</title>
        <authorList>
            <person name="Elya C."/>
            <person name="Lovett B.R."/>
            <person name="Lee E."/>
            <person name="Macias A.M."/>
            <person name="Hajek A.E."/>
            <person name="De Bivort B.L."/>
            <person name="Kasson M.T."/>
            <person name="De Fine Licht H.H."/>
            <person name="Stajich J.E."/>
        </authorList>
    </citation>
    <scope>NUCLEOTIDE SEQUENCE</scope>
    <source>
        <strain evidence="1">Berkeley</strain>
    </source>
</reference>
<evidence type="ECO:0000313" key="2">
    <source>
        <dbReference type="Proteomes" id="UP001165960"/>
    </source>
</evidence>
<organism evidence="1 2">
    <name type="scientific">Entomophthora muscae</name>
    <dbReference type="NCBI Taxonomy" id="34485"/>
    <lineage>
        <taxon>Eukaryota</taxon>
        <taxon>Fungi</taxon>
        <taxon>Fungi incertae sedis</taxon>
        <taxon>Zoopagomycota</taxon>
        <taxon>Entomophthoromycotina</taxon>
        <taxon>Entomophthoromycetes</taxon>
        <taxon>Entomophthorales</taxon>
        <taxon>Entomophthoraceae</taxon>
        <taxon>Entomophthora</taxon>
    </lineage>
</organism>
<proteinExistence type="predicted"/>
<keyword evidence="2" id="KW-1185">Reference proteome</keyword>
<accession>A0ACC2UCG3</accession>
<comment type="caution">
    <text evidence="1">The sequence shown here is derived from an EMBL/GenBank/DDBJ whole genome shotgun (WGS) entry which is preliminary data.</text>
</comment>
<sequence>MKLLPLFLSLVLAKGLLVSYPANLHSQICKAECNLPSKSSGIEACLGKCDKAYQKRKRECEAGFSPPVDTLPMCSPTGDRGNAMPPTAQQNKRLGECYAKCNPTEAIPCQLKCTWKMEKSMKNCRDNAAQFPPGVCQPGSGKRSRK</sequence>
<name>A0ACC2UCG3_9FUNG</name>
<evidence type="ECO:0000313" key="1">
    <source>
        <dbReference type="EMBL" id="KAJ9084251.1"/>
    </source>
</evidence>
<dbReference type="Proteomes" id="UP001165960">
    <property type="component" value="Unassembled WGS sequence"/>
</dbReference>
<gene>
    <name evidence="1" type="ORF">DSO57_1026486</name>
</gene>